<feature type="transmembrane region" description="Helical" evidence="6">
    <location>
        <begin position="143"/>
        <end position="164"/>
    </location>
</feature>
<evidence type="ECO:0000256" key="1">
    <source>
        <dbReference type="ARBA" id="ARBA00004141"/>
    </source>
</evidence>
<evidence type="ECO:0000256" key="2">
    <source>
        <dbReference type="ARBA" id="ARBA00007362"/>
    </source>
</evidence>
<sequence>MAKHTLLLNLLITALAPMVWGSTYIVTTELLPPDMPLLASTLRALPAGLILLALCRTAPRRGWWVRVAILGILNIGAFFYFLFVAAYYLPGGIAALVMSCQPLIVMFFSVMLLKTRLSFHHALAAVFGITGVAMLVLNASAGISWQGILAGVAGSICMAGGIVLTKYWGRPDGLSLLSFTGWQLTFGGLFLLPLTLLLEGLPSSLTVNNVLGYSYLALIGAVFSYMIWFRGIEKLPTVTTSFIGFLSPVSACLLGFFILGETLSQYQLLGAFSIVIALYFSLPRPQAATTTTLTTQLSK</sequence>
<proteinExistence type="inferred from homology"/>
<dbReference type="InterPro" id="IPR000620">
    <property type="entry name" value="EamA_dom"/>
</dbReference>
<feature type="transmembrane region" description="Helical" evidence="6">
    <location>
        <begin position="241"/>
        <end position="259"/>
    </location>
</feature>
<dbReference type="GO" id="GO:0016020">
    <property type="term" value="C:membrane"/>
    <property type="evidence" value="ECO:0007669"/>
    <property type="project" value="UniProtKB-SubCell"/>
</dbReference>
<dbReference type="Pfam" id="PF00892">
    <property type="entry name" value="EamA"/>
    <property type="match status" value="2"/>
</dbReference>
<feature type="transmembrane region" description="Helical" evidence="6">
    <location>
        <begin position="37"/>
        <end position="55"/>
    </location>
</feature>
<dbReference type="PANTHER" id="PTHR32322">
    <property type="entry name" value="INNER MEMBRANE TRANSPORTER"/>
    <property type="match status" value="1"/>
</dbReference>
<evidence type="ECO:0000313" key="9">
    <source>
        <dbReference type="Proteomes" id="UP000035909"/>
    </source>
</evidence>
<evidence type="ECO:0000259" key="7">
    <source>
        <dbReference type="Pfam" id="PF00892"/>
    </source>
</evidence>
<evidence type="ECO:0000256" key="4">
    <source>
        <dbReference type="ARBA" id="ARBA00022989"/>
    </source>
</evidence>
<dbReference type="InterPro" id="IPR050638">
    <property type="entry name" value="AA-Vitamin_Transporters"/>
</dbReference>
<feature type="transmembrane region" description="Helical" evidence="6">
    <location>
        <begin position="210"/>
        <end position="229"/>
    </location>
</feature>
<accession>A0A0J1HFH1</accession>
<keyword evidence="3 6" id="KW-0812">Transmembrane</keyword>
<keyword evidence="4 6" id="KW-1133">Transmembrane helix</keyword>
<feature type="transmembrane region" description="Helical" evidence="6">
    <location>
        <begin position="93"/>
        <end position="112"/>
    </location>
</feature>
<dbReference type="AlphaFoldDB" id="A0A0J1HFH1"/>
<feature type="transmembrane region" description="Helical" evidence="6">
    <location>
        <begin position="176"/>
        <end position="198"/>
    </location>
</feature>
<organism evidence="8 9">
    <name type="scientific">Photobacterium ganghwense</name>
    <dbReference type="NCBI Taxonomy" id="320778"/>
    <lineage>
        <taxon>Bacteria</taxon>
        <taxon>Pseudomonadati</taxon>
        <taxon>Pseudomonadota</taxon>
        <taxon>Gammaproteobacteria</taxon>
        <taxon>Vibrionales</taxon>
        <taxon>Vibrionaceae</taxon>
        <taxon>Photobacterium</taxon>
    </lineage>
</organism>
<feature type="domain" description="EamA" evidence="7">
    <location>
        <begin position="146"/>
        <end position="281"/>
    </location>
</feature>
<dbReference type="Gene3D" id="1.10.3730.20">
    <property type="match status" value="1"/>
</dbReference>
<dbReference type="EMBL" id="LDOU01000006">
    <property type="protein sequence ID" value="KLV10344.1"/>
    <property type="molecule type" value="Genomic_DNA"/>
</dbReference>
<dbReference type="Proteomes" id="UP000035909">
    <property type="component" value="Unassembled WGS sequence"/>
</dbReference>
<evidence type="ECO:0000256" key="5">
    <source>
        <dbReference type="ARBA" id="ARBA00023136"/>
    </source>
</evidence>
<feature type="transmembrane region" description="Helical" evidence="6">
    <location>
        <begin position="67"/>
        <end position="87"/>
    </location>
</feature>
<dbReference type="OrthoDB" id="5430053at2"/>
<evidence type="ECO:0000256" key="3">
    <source>
        <dbReference type="ARBA" id="ARBA00022692"/>
    </source>
</evidence>
<keyword evidence="5 6" id="KW-0472">Membrane</keyword>
<evidence type="ECO:0000256" key="6">
    <source>
        <dbReference type="SAM" id="Phobius"/>
    </source>
</evidence>
<name>A0A0J1HFH1_9GAMM</name>
<dbReference type="SUPFAM" id="SSF103481">
    <property type="entry name" value="Multidrug resistance efflux transporter EmrE"/>
    <property type="match status" value="2"/>
</dbReference>
<comment type="caution">
    <text evidence="8">The sequence shown here is derived from an EMBL/GenBank/DDBJ whole genome shotgun (WGS) entry which is preliminary data.</text>
</comment>
<feature type="transmembrane region" description="Helical" evidence="6">
    <location>
        <begin position="119"/>
        <end position="137"/>
    </location>
</feature>
<dbReference type="PATRIC" id="fig|320778.3.peg.1567"/>
<keyword evidence="9" id="KW-1185">Reference proteome</keyword>
<feature type="transmembrane region" description="Helical" evidence="6">
    <location>
        <begin position="265"/>
        <end position="282"/>
    </location>
</feature>
<comment type="subcellular location">
    <subcellularLocation>
        <location evidence="1">Membrane</location>
        <topology evidence="1">Multi-pass membrane protein</topology>
    </subcellularLocation>
</comment>
<dbReference type="PANTHER" id="PTHR32322:SF2">
    <property type="entry name" value="EAMA DOMAIN-CONTAINING PROTEIN"/>
    <property type="match status" value="1"/>
</dbReference>
<dbReference type="STRING" id="320778.ABT57_07245"/>
<gene>
    <name evidence="8" type="ORF">ABT57_07245</name>
</gene>
<feature type="domain" description="EamA" evidence="7">
    <location>
        <begin position="11"/>
        <end position="136"/>
    </location>
</feature>
<protein>
    <submittedName>
        <fullName evidence="8">ABC transporter permease</fullName>
    </submittedName>
</protein>
<dbReference type="InterPro" id="IPR037185">
    <property type="entry name" value="EmrE-like"/>
</dbReference>
<comment type="similarity">
    <text evidence="2">Belongs to the EamA transporter family.</text>
</comment>
<evidence type="ECO:0000313" key="8">
    <source>
        <dbReference type="EMBL" id="KLV10344.1"/>
    </source>
</evidence>
<reference evidence="8 9" key="1">
    <citation type="submission" date="2015-05" db="EMBL/GenBank/DDBJ databases">
        <title>Photobacterium galathea sp. nov.</title>
        <authorList>
            <person name="Machado H."/>
            <person name="Gram L."/>
        </authorList>
    </citation>
    <scope>NUCLEOTIDE SEQUENCE [LARGE SCALE GENOMIC DNA]</scope>
    <source>
        <strain evidence="8 9">DSM 22954</strain>
    </source>
</reference>
<dbReference type="RefSeq" id="WP_047884508.1">
    <property type="nucleotide sequence ID" value="NZ_CP071326.1"/>
</dbReference>